<gene>
    <name evidence="4" type="ORF">ANN_23965</name>
</gene>
<dbReference type="PROSITE" id="PS50001">
    <property type="entry name" value="SH2"/>
    <property type="match status" value="1"/>
</dbReference>
<evidence type="ECO:0000313" key="4">
    <source>
        <dbReference type="EMBL" id="KAJ4427952.1"/>
    </source>
</evidence>
<dbReference type="Proteomes" id="UP001148838">
    <property type="component" value="Unassembled WGS sequence"/>
</dbReference>
<keyword evidence="5" id="KW-1185">Reference proteome</keyword>
<protein>
    <recommendedName>
        <fullName evidence="3">SH2 domain-containing protein</fullName>
    </recommendedName>
</protein>
<evidence type="ECO:0000313" key="5">
    <source>
        <dbReference type="Proteomes" id="UP001148838"/>
    </source>
</evidence>
<reference evidence="4 5" key="1">
    <citation type="journal article" date="2022" name="Allergy">
        <title>Genome assembly and annotation of Periplaneta americana reveal a comprehensive cockroach allergen profile.</title>
        <authorList>
            <person name="Wang L."/>
            <person name="Xiong Q."/>
            <person name="Saelim N."/>
            <person name="Wang L."/>
            <person name="Nong W."/>
            <person name="Wan A.T."/>
            <person name="Shi M."/>
            <person name="Liu X."/>
            <person name="Cao Q."/>
            <person name="Hui J.H.L."/>
            <person name="Sookrung N."/>
            <person name="Leung T.F."/>
            <person name="Tungtrongchitr A."/>
            <person name="Tsui S.K.W."/>
        </authorList>
    </citation>
    <scope>NUCLEOTIDE SEQUENCE [LARGE SCALE GENOMIC DNA]</scope>
    <source>
        <strain evidence="4">PWHHKU_190912</strain>
    </source>
</reference>
<sequence>MSIFLPQQTVPLQGTAVRRAASFNIASRKEKSLSASISYTTAPPRMFTSNSYTSAVTGSRRSSRVSLTQQPWYHNVDRSQGEVLLRNGEDGSFLVRPSARSQNALTLMLWFNKRLYNINIRHRNDGRYALGTEKPNEQSFNSVEELVQNYQSEKLVLYSGGERERTGRTLLTSTPLQSSELST</sequence>
<dbReference type="PANTHER" id="PTHR14098:SF14">
    <property type="entry name" value="SH2 DOMAIN-CONTAINING PROTEIN"/>
    <property type="match status" value="1"/>
</dbReference>
<evidence type="ECO:0000256" key="1">
    <source>
        <dbReference type="ARBA" id="ARBA00022999"/>
    </source>
</evidence>
<dbReference type="PANTHER" id="PTHR14098">
    <property type="entry name" value="SH2 DOMAIN CONTAINING PROTEIN"/>
    <property type="match status" value="1"/>
</dbReference>
<feature type="domain" description="SH2" evidence="3">
    <location>
        <begin position="71"/>
        <end position="176"/>
    </location>
</feature>
<dbReference type="Pfam" id="PF00017">
    <property type="entry name" value="SH2"/>
    <property type="match status" value="1"/>
</dbReference>
<dbReference type="Gene3D" id="3.30.505.10">
    <property type="entry name" value="SH2 domain"/>
    <property type="match status" value="1"/>
</dbReference>
<dbReference type="InterPro" id="IPR000980">
    <property type="entry name" value="SH2"/>
</dbReference>
<evidence type="ECO:0000259" key="3">
    <source>
        <dbReference type="PROSITE" id="PS50001"/>
    </source>
</evidence>
<dbReference type="InterPro" id="IPR036860">
    <property type="entry name" value="SH2_dom_sf"/>
</dbReference>
<name>A0ABQ8S248_PERAM</name>
<organism evidence="4 5">
    <name type="scientific">Periplaneta americana</name>
    <name type="common">American cockroach</name>
    <name type="synonym">Blatta americana</name>
    <dbReference type="NCBI Taxonomy" id="6978"/>
    <lineage>
        <taxon>Eukaryota</taxon>
        <taxon>Metazoa</taxon>
        <taxon>Ecdysozoa</taxon>
        <taxon>Arthropoda</taxon>
        <taxon>Hexapoda</taxon>
        <taxon>Insecta</taxon>
        <taxon>Pterygota</taxon>
        <taxon>Neoptera</taxon>
        <taxon>Polyneoptera</taxon>
        <taxon>Dictyoptera</taxon>
        <taxon>Blattodea</taxon>
        <taxon>Blattoidea</taxon>
        <taxon>Blattidae</taxon>
        <taxon>Blattinae</taxon>
        <taxon>Periplaneta</taxon>
    </lineage>
</organism>
<dbReference type="InterPro" id="IPR051751">
    <property type="entry name" value="Immunoreceptor_sig_adapters"/>
</dbReference>
<evidence type="ECO:0000256" key="2">
    <source>
        <dbReference type="PROSITE-ProRule" id="PRU00191"/>
    </source>
</evidence>
<dbReference type="EMBL" id="JAJSOF020000037">
    <property type="protein sequence ID" value="KAJ4427952.1"/>
    <property type="molecule type" value="Genomic_DNA"/>
</dbReference>
<keyword evidence="1 2" id="KW-0727">SH2 domain</keyword>
<comment type="caution">
    <text evidence="4">The sequence shown here is derived from an EMBL/GenBank/DDBJ whole genome shotgun (WGS) entry which is preliminary data.</text>
</comment>
<dbReference type="SUPFAM" id="SSF55550">
    <property type="entry name" value="SH2 domain"/>
    <property type="match status" value="1"/>
</dbReference>
<dbReference type="SMART" id="SM00252">
    <property type="entry name" value="SH2"/>
    <property type="match status" value="1"/>
</dbReference>
<accession>A0ABQ8S248</accession>
<proteinExistence type="predicted"/>